<accession>A0A4Q0XG59</accession>
<dbReference type="InterPro" id="IPR000531">
    <property type="entry name" value="Beta-barrel_TonB"/>
</dbReference>
<dbReference type="EMBL" id="SDDZ01000004">
    <property type="protein sequence ID" value="RXJ50056.1"/>
    <property type="molecule type" value="Genomic_DNA"/>
</dbReference>
<dbReference type="Gene3D" id="2.60.40.1120">
    <property type="entry name" value="Carboxypeptidase-like, regulatory domain"/>
    <property type="match status" value="1"/>
</dbReference>
<evidence type="ECO:0000256" key="6">
    <source>
        <dbReference type="ARBA" id="ARBA00023077"/>
    </source>
</evidence>
<evidence type="ECO:0000259" key="13">
    <source>
        <dbReference type="Pfam" id="PF00593"/>
    </source>
</evidence>
<dbReference type="InterPro" id="IPR013784">
    <property type="entry name" value="Carb-bd-like_fold"/>
</dbReference>
<keyword evidence="8 15" id="KW-0675">Receptor</keyword>
<keyword evidence="5 12" id="KW-0732">Signal</keyword>
<evidence type="ECO:0000256" key="4">
    <source>
        <dbReference type="ARBA" id="ARBA00022692"/>
    </source>
</evidence>
<dbReference type="SUPFAM" id="SSF56935">
    <property type="entry name" value="Porins"/>
    <property type="match status" value="1"/>
</dbReference>
<feature type="domain" description="TonB-dependent receptor-like beta-barrel" evidence="13">
    <location>
        <begin position="422"/>
        <end position="716"/>
    </location>
</feature>
<protein>
    <submittedName>
        <fullName evidence="15">TonB-dependent receptor</fullName>
    </submittedName>
</protein>
<dbReference type="SUPFAM" id="SSF49452">
    <property type="entry name" value="Starch-binding domain-like"/>
    <property type="match status" value="1"/>
</dbReference>
<dbReference type="GO" id="GO:0015344">
    <property type="term" value="F:siderophore uptake transmembrane transporter activity"/>
    <property type="evidence" value="ECO:0007669"/>
    <property type="project" value="TreeGrafter"/>
</dbReference>
<keyword evidence="4 10" id="KW-0812">Transmembrane</keyword>
<dbReference type="GO" id="GO:0030246">
    <property type="term" value="F:carbohydrate binding"/>
    <property type="evidence" value="ECO:0007669"/>
    <property type="project" value="InterPro"/>
</dbReference>
<dbReference type="PANTHER" id="PTHR30069:SF29">
    <property type="entry name" value="HEMOGLOBIN AND HEMOGLOBIN-HAPTOGLOBIN-BINDING PROTEIN 1-RELATED"/>
    <property type="match status" value="1"/>
</dbReference>
<sequence>MLRKFTLFSFLLFSLCSIAQNTGTLRGKIINSLDDQIENIEIRLVETSARTLTNKEGEFVFKNLPPGNYNIYPVHDGFQFEIKNIQINAGEVQEVTLYIEMMTYNLDEVKLRTLSISEKLKSSAIKANIISVEANTRRANSVEDLVDKSPGVKIRNVGGLGSASNIIVGGFTGSAVKFLYDDIPIDYLGSNFGLTKVPTNAISRVEIYKGVLPTKIGVDALGSAINIIPKTSKKTSGTVSYETGSYNTHIATANANIKLNEHLFLGVNSFYNYSKNNYKVDNLPYKDPNSGQVTYIKERLFHNGFNQHSLEFSLEARQLSWAESIEFKVNSYGLKRDIQNDPFSRARPFGEVYRQERGNFIPSLKYKNHFFENKLSLNQFLVYSNIDFEIFDQGKNVYYDWKGVAHSTNSASEMGNMLLQNGYMHTNFEQFTSRTNLNYLITNYLQIENNTVFSNYNRKSNLGDQNLNGTNYNKLITNFALNAQFFDRRLESNTQFKYLYGNFAGRYNASDNPLEDIIVDKEVVNTGLSFSQALKYNMNEKSYVRISYENTFRLPEQQELFGDNNFIVANYELIPEESKNLNLGYTYTATDFGFEINTYYRDTQNLIRLKDLNQYQAIHLNLDNVKGLGVELQANYEPVEKLQLSGNLTWNDFRLQSTKDKYLNNQHFKDARIANMPFYYGNISASYNIKELLKLSTDLSFFWDYSYVHQYYLDYIEKQFEPDGFLGLFGNSKINTSRIIPNQHTHNIGFIYVRDFSKQSVSFSAELKNAFDENIYNEFKMQSPGRHFRMKITYSF</sequence>
<evidence type="ECO:0000256" key="3">
    <source>
        <dbReference type="ARBA" id="ARBA00022452"/>
    </source>
</evidence>
<evidence type="ECO:0000256" key="10">
    <source>
        <dbReference type="PROSITE-ProRule" id="PRU01360"/>
    </source>
</evidence>
<keyword evidence="6 11" id="KW-0798">TonB box</keyword>
<evidence type="ECO:0000256" key="1">
    <source>
        <dbReference type="ARBA" id="ARBA00004571"/>
    </source>
</evidence>
<keyword evidence="7 10" id="KW-0472">Membrane</keyword>
<name>A0A4Q0XG59_9FLAO</name>
<dbReference type="InterPro" id="IPR039426">
    <property type="entry name" value="TonB-dep_rcpt-like"/>
</dbReference>
<evidence type="ECO:0000313" key="16">
    <source>
        <dbReference type="Proteomes" id="UP000289792"/>
    </source>
</evidence>
<gene>
    <name evidence="15" type="ORF">ESZ48_08680</name>
</gene>
<evidence type="ECO:0000256" key="9">
    <source>
        <dbReference type="ARBA" id="ARBA00023237"/>
    </source>
</evidence>
<feature type="chain" id="PRO_5020419357" evidence="12">
    <location>
        <begin position="20"/>
        <end position="796"/>
    </location>
</feature>
<organism evidence="15 16">
    <name type="scientific">Gelidibacter gilvus</name>
    <dbReference type="NCBI Taxonomy" id="59602"/>
    <lineage>
        <taxon>Bacteria</taxon>
        <taxon>Pseudomonadati</taxon>
        <taxon>Bacteroidota</taxon>
        <taxon>Flavobacteriia</taxon>
        <taxon>Flavobacteriales</taxon>
        <taxon>Flavobacteriaceae</taxon>
        <taxon>Gelidibacter</taxon>
    </lineage>
</organism>
<keyword evidence="9 10" id="KW-0998">Cell outer membrane</keyword>
<dbReference type="Proteomes" id="UP000289792">
    <property type="component" value="Unassembled WGS sequence"/>
</dbReference>
<evidence type="ECO:0000256" key="11">
    <source>
        <dbReference type="RuleBase" id="RU003357"/>
    </source>
</evidence>
<dbReference type="Pfam" id="PF07715">
    <property type="entry name" value="Plug"/>
    <property type="match status" value="1"/>
</dbReference>
<evidence type="ECO:0000259" key="14">
    <source>
        <dbReference type="Pfam" id="PF07715"/>
    </source>
</evidence>
<comment type="similarity">
    <text evidence="10 11">Belongs to the TonB-dependent receptor family.</text>
</comment>
<dbReference type="PROSITE" id="PS52016">
    <property type="entry name" value="TONB_DEPENDENT_REC_3"/>
    <property type="match status" value="1"/>
</dbReference>
<dbReference type="OrthoDB" id="9812892at2"/>
<dbReference type="RefSeq" id="WP_129016951.1">
    <property type="nucleotide sequence ID" value="NZ_SDDZ01000004.1"/>
</dbReference>
<dbReference type="Pfam" id="PF13620">
    <property type="entry name" value="CarboxypepD_reg"/>
    <property type="match status" value="1"/>
</dbReference>
<feature type="domain" description="TonB-dependent receptor plug" evidence="14">
    <location>
        <begin position="125"/>
        <end position="222"/>
    </location>
</feature>
<evidence type="ECO:0000256" key="8">
    <source>
        <dbReference type="ARBA" id="ARBA00023170"/>
    </source>
</evidence>
<keyword evidence="16" id="KW-1185">Reference proteome</keyword>
<keyword evidence="2 10" id="KW-0813">Transport</keyword>
<dbReference type="InterPro" id="IPR036942">
    <property type="entry name" value="Beta-barrel_TonB_sf"/>
</dbReference>
<dbReference type="PANTHER" id="PTHR30069">
    <property type="entry name" value="TONB-DEPENDENT OUTER MEMBRANE RECEPTOR"/>
    <property type="match status" value="1"/>
</dbReference>
<dbReference type="Pfam" id="PF00593">
    <property type="entry name" value="TonB_dep_Rec_b-barrel"/>
    <property type="match status" value="1"/>
</dbReference>
<dbReference type="Gene3D" id="2.40.170.20">
    <property type="entry name" value="TonB-dependent receptor, beta-barrel domain"/>
    <property type="match status" value="1"/>
</dbReference>
<dbReference type="AlphaFoldDB" id="A0A4Q0XG59"/>
<dbReference type="GO" id="GO:0009279">
    <property type="term" value="C:cell outer membrane"/>
    <property type="evidence" value="ECO:0007669"/>
    <property type="project" value="UniProtKB-SubCell"/>
</dbReference>
<feature type="signal peptide" evidence="12">
    <location>
        <begin position="1"/>
        <end position="19"/>
    </location>
</feature>
<evidence type="ECO:0000256" key="12">
    <source>
        <dbReference type="SAM" id="SignalP"/>
    </source>
</evidence>
<dbReference type="InterPro" id="IPR037066">
    <property type="entry name" value="Plug_dom_sf"/>
</dbReference>
<evidence type="ECO:0000256" key="5">
    <source>
        <dbReference type="ARBA" id="ARBA00022729"/>
    </source>
</evidence>
<dbReference type="InterPro" id="IPR012910">
    <property type="entry name" value="Plug_dom"/>
</dbReference>
<evidence type="ECO:0000313" key="15">
    <source>
        <dbReference type="EMBL" id="RXJ50056.1"/>
    </source>
</evidence>
<evidence type="ECO:0000256" key="2">
    <source>
        <dbReference type="ARBA" id="ARBA00022448"/>
    </source>
</evidence>
<dbReference type="GO" id="GO:0044718">
    <property type="term" value="P:siderophore transmembrane transport"/>
    <property type="evidence" value="ECO:0007669"/>
    <property type="project" value="TreeGrafter"/>
</dbReference>
<comment type="subcellular location">
    <subcellularLocation>
        <location evidence="1 10">Cell outer membrane</location>
        <topology evidence="1 10">Multi-pass membrane protein</topology>
    </subcellularLocation>
</comment>
<keyword evidence="3 10" id="KW-1134">Transmembrane beta strand</keyword>
<evidence type="ECO:0000256" key="7">
    <source>
        <dbReference type="ARBA" id="ARBA00023136"/>
    </source>
</evidence>
<reference evidence="15 16" key="1">
    <citation type="submission" date="2019-01" db="EMBL/GenBank/DDBJ databases">
        <title>Genome sequence of the Antarctic species Gelidibacter gilvus ACAM 158(T).</title>
        <authorList>
            <person name="Bowman J.P."/>
        </authorList>
    </citation>
    <scope>NUCLEOTIDE SEQUENCE [LARGE SCALE GENOMIC DNA]</scope>
    <source>
        <strain evidence="15 16">IC158</strain>
    </source>
</reference>
<dbReference type="Gene3D" id="2.170.130.10">
    <property type="entry name" value="TonB-dependent receptor, plug domain"/>
    <property type="match status" value="1"/>
</dbReference>
<comment type="caution">
    <text evidence="15">The sequence shown here is derived from an EMBL/GenBank/DDBJ whole genome shotgun (WGS) entry which is preliminary data.</text>
</comment>
<proteinExistence type="inferred from homology"/>